<protein>
    <submittedName>
        <fullName evidence="1">Phage tail protein</fullName>
    </submittedName>
</protein>
<dbReference type="AlphaFoldDB" id="A0A402CWY3"/>
<proteinExistence type="predicted"/>
<gene>
    <name evidence="1" type="ORF">CCAX7_63280</name>
</gene>
<dbReference type="EMBL" id="AP025739">
    <property type="protein sequence ID" value="BDI34277.1"/>
    <property type="molecule type" value="Genomic_DNA"/>
</dbReference>
<organism evidence="1 2">
    <name type="scientific">Capsulimonas corticalis</name>
    <dbReference type="NCBI Taxonomy" id="2219043"/>
    <lineage>
        <taxon>Bacteria</taxon>
        <taxon>Bacillati</taxon>
        <taxon>Armatimonadota</taxon>
        <taxon>Armatimonadia</taxon>
        <taxon>Capsulimonadales</taxon>
        <taxon>Capsulimonadaceae</taxon>
        <taxon>Capsulimonas</taxon>
    </lineage>
</organism>
<dbReference type="RefSeq" id="WP_119321806.1">
    <property type="nucleotide sequence ID" value="NZ_AP025739.1"/>
</dbReference>
<dbReference type="OrthoDB" id="9790161at2"/>
<dbReference type="Pfam" id="PF06841">
    <property type="entry name" value="Phage_T4_gp19"/>
    <property type="match status" value="1"/>
</dbReference>
<accession>A0A402CWY3</accession>
<reference evidence="1 2" key="1">
    <citation type="journal article" date="2019" name="Int. J. Syst. Evol. Microbiol.">
        <title>Capsulimonas corticalis gen. nov., sp. nov., an aerobic capsulated bacterium, of a novel bacterial order, Capsulimonadales ord. nov., of the class Armatimonadia of the phylum Armatimonadetes.</title>
        <authorList>
            <person name="Li J."/>
            <person name="Kudo C."/>
            <person name="Tonouchi A."/>
        </authorList>
    </citation>
    <scope>NUCLEOTIDE SEQUENCE [LARGE SCALE GENOMIC DNA]</scope>
    <source>
        <strain evidence="1 2">AX-7</strain>
    </source>
</reference>
<dbReference type="InterPro" id="IPR010667">
    <property type="entry name" value="Phage_T4_Gp19"/>
</dbReference>
<evidence type="ECO:0000313" key="2">
    <source>
        <dbReference type="Proteomes" id="UP000287394"/>
    </source>
</evidence>
<name>A0A402CWY3_9BACT</name>
<dbReference type="InterPro" id="IPR011747">
    <property type="entry name" value="CHP02241"/>
</dbReference>
<sequence>MAEAIGALRWYLEIDGLTEGIFREVTGLDSETEVIEHRVTGKGGNLIVQKIPGALKWSNIVLKRGVTDDRKLHDWRRQIELGKIETNRKNGTITCYKPDMTPLAKYTFVRAWPCKWVGPSLDATKNELAIEELTLAHEGLERQS</sequence>
<dbReference type="NCBIfam" id="TIGR02241">
    <property type="entry name" value="conserved hypothetical phage tail region protein"/>
    <property type="match status" value="1"/>
</dbReference>
<dbReference type="PANTHER" id="PTHR38009:SF1">
    <property type="entry name" value="CONSERVED HYPOTHETICAL PHAGE TAIL PROTEIN"/>
    <property type="match status" value="1"/>
</dbReference>
<dbReference type="PANTHER" id="PTHR38009">
    <property type="entry name" value="CONSERVED HYPOTHETICAL PHAGE TAIL PROTEIN"/>
    <property type="match status" value="1"/>
</dbReference>
<evidence type="ECO:0000313" key="1">
    <source>
        <dbReference type="EMBL" id="BDI34277.1"/>
    </source>
</evidence>
<dbReference type="GO" id="GO:0005198">
    <property type="term" value="F:structural molecule activity"/>
    <property type="evidence" value="ECO:0007669"/>
    <property type="project" value="InterPro"/>
</dbReference>
<dbReference type="Proteomes" id="UP000287394">
    <property type="component" value="Chromosome"/>
</dbReference>
<dbReference type="KEGG" id="ccot:CCAX7_63280"/>
<keyword evidence="2" id="KW-1185">Reference proteome</keyword>